<dbReference type="EC" id="6.2.1.1" evidence="1"/>
<name>A0AAW0XU66_CHEQU</name>
<evidence type="ECO:0000259" key="5">
    <source>
        <dbReference type="Pfam" id="PF00501"/>
    </source>
</evidence>
<dbReference type="PROSITE" id="PS00455">
    <property type="entry name" value="AMP_BINDING"/>
    <property type="match status" value="1"/>
</dbReference>
<keyword evidence="8" id="KW-1185">Reference proteome</keyword>
<dbReference type="NCBIfam" id="NF001208">
    <property type="entry name" value="PRK00174.1"/>
    <property type="match status" value="1"/>
</dbReference>
<gene>
    <name evidence="7" type="ORF">OTU49_001316</name>
</gene>
<feature type="domain" description="AMP-dependent synthetase/ligase" evidence="5">
    <location>
        <begin position="22"/>
        <end position="252"/>
    </location>
</feature>
<dbReference type="InterPro" id="IPR000873">
    <property type="entry name" value="AMP-dep_synth/lig_dom"/>
</dbReference>
<evidence type="ECO:0000256" key="1">
    <source>
        <dbReference type="ARBA" id="ARBA00013275"/>
    </source>
</evidence>
<dbReference type="InterPro" id="IPR020845">
    <property type="entry name" value="AMP-binding_CS"/>
</dbReference>
<dbReference type="GO" id="GO:0003987">
    <property type="term" value="F:acetate-CoA ligase activity"/>
    <property type="evidence" value="ECO:0007669"/>
    <property type="project" value="UniProtKB-EC"/>
</dbReference>
<dbReference type="Gene3D" id="3.40.50.12780">
    <property type="entry name" value="N-terminal domain of ligase-like"/>
    <property type="match status" value="1"/>
</dbReference>
<dbReference type="FunFam" id="3.40.50.12780:FF:000045">
    <property type="entry name" value="Acetyl-CoA synthetase, putative"/>
    <property type="match status" value="1"/>
</dbReference>
<evidence type="ECO:0000259" key="6">
    <source>
        <dbReference type="Pfam" id="PF13193"/>
    </source>
</evidence>
<sequence>MMVSWNSSIDVWWHKAISNLSSECPPVWMDTEDPLFMLYTSGSTGKPKGVLHTIGGYMLYVATTFKYTFDYHPGDVYFCTADIGWITGHSYVTYGPMLNNATSVLFEGVPTYPHIDRFWEIIEKYKVTKFYTAPTAIRTLMKFGDEPIKKYDISSLTVLGSVGEPINPEAWLWYYRVVGDSNVSIVDTFWQTETGGHVLTPLPGATPTKPGSATFPFFGVEVALLDEEGREIKGEGEGYLVFRRPWPGIMRTVYGNHERFETTYFKKFQGFYCTGDGAKRDEDGYIWVTGRIDDMLNVSGHLLSTAQVESSLVEHPAVAESAVVARPHSVKGECLYCYVTLAEGNEYTDKLVAELKNKVRSKIGAFATPDFMQLAPGLPKTRSGKIMRRVLRKIAVGDRDFGDISTLADPGIVEVLFQHRPKEGRV</sequence>
<dbReference type="PANTHER" id="PTHR24095:SF244">
    <property type="entry name" value="ACETYL-COENZYME A SYNTHETASE"/>
    <property type="match status" value="1"/>
</dbReference>
<evidence type="ECO:0000313" key="8">
    <source>
        <dbReference type="Proteomes" id="UP001445076"/>
    </source>
</evidence>
<dbReference type="SUPFAM" id="SSF56801">
    <property type="entry name" value="Acetyl-CoA synthetase-like"/>
    <property type="match status" value="1"/>
</dbReference>
<dbReference type="InterPro" id="IPR025110">
    <property type="entry name" value="AMP-bd_C"/>
</dbReference>
<keyword evidence="3" id="KW-0547">Nucleotide-binding</keyword>
<dbReference type="Pfam" id="PF13193">
    <property type="entry name" value="AMP-binding_C"/>
    <property type="match status" value="1"/>
</dbReference>
<dbReference type="FunFam" id="3.30.300.30:FF:000004">
    <property type="entry name" value="Acetyl-coenzyme A synthetase"/>
    <property type="match status" value="1"/>
</dbReference>
<dbReference type="Gene3D" id="3.30.300.30">
    <property type="match status" value="1"/>
</dbReference>
<proteinExistence type="predicted"/>
<reference evidence="7 8" key="1">
    <citation type="journal article" date="2024" name="BMC Genomics">
        <title>Genome assembly of redclaw crayfish (Cherax quadricarinatus) provides insights into its immune adaptation and hypoxia tolerance.</title>
        <authorList>
            <person name="Liu Z."/>
            <person name="Zheng J."/>
            <person name="Li H."/>
            <person name="Fang K."/>
            <person name="Wang S."/>
            <person name="He J."/>
            <person name="Zhou D."/>
            <person name="Weng S."/>
            <person name="Chi M."/>
            <person name="Gu Z."/>
            <person name="He J."/>
            <person name="Li F."/>
            <person name="Wang M."/>
        </authorList>
    </citation>
    <scope>NUCLEOTIDE SEQUENCE [LARGE SCALE GENOMIC DNA]</scope>
    <source>
        <strain evidence="7">ZL_2023a</strain>
    </source>
</reference>
<dbReference type="Proteomes" id="UP001445076">
    <property type="component" value="Unassembled WGS sequence"/>
</dbReference>
<protein>
    <recommendedName>
        <fullName evidence="1">acetate--CoA ligase</fullName>
        <ecNumber evidence="1">6.2.1.1</ecNumber>
    </recommendedName>
</protein>
<keyword evidence="4" id="KW-0067">ATP-binding</keyword>
<dbReference type="Pfam" id="PF00501">
    <property type="entry name" value="AMP-binding"/>
    <property type="match status" value="1"/>
</dbReference>
<dbReference type="InterPro" id="IPR045851">
    <property type="entry name" value="AMP-bd_C_sf"/>
</dbReference>
<accession>A0AAW0XU66</accession>
<evidence type="ECO:0000256" key="2">
    <source>
        <dbReference type="ARBA" id="ARBA00022598"/>
    </source>
</evidence>
<evidence type="ECO:0000256" key="4">
    <source>
        <dbReference type="ARBA" id="ARBA00022840"/>
    </source>
</evidence>
<dbReference type="PANTHER" id="PTHR24095">
    <property type="entry name" value="ACETYL-COENZYME A SYNTHETASE"/>
    <property type="match status" value="1"/>
</dbReference>
<dbReference type="EMBL" id="JARKIK010000025">
    <property type="protein sequence ID" value="KAK8743224.1"/>
    <property type="molecule type" value="Genomic_DNA"/>
</dbReference>
<organism evidence="7 8">
    <name type="scientific">Cherax quadricarinatus</name>
    <name type="common">Australian red claw crayfish</name>
    <dbReference type="NCBI Taxonomy" id="27406"/>
    <lineage>
        <taxon>Eukaryota</taxon>
        <taxon>Metazoa</taxon>
        <taxon>Ecdysozoa</taxon>
        <taxon>Arthropoda</taxon>
        <taxon>Crustacea</taxon>
        <taxon>Multicrustacea</taxon>
        <taxon>Malacostraca</taxon>
        <taxon>Eumalacostraca</taxon>
        <taxon>Eucarida</taxon>
        <taxon>Decapoda</taxon>
        <taxon>Pleocyemata</taxon>
        <taxon>Astacidea</taxon>
        <taxon>Parastacoidea</taxon>
        <taxon>Parastacidae</taxon>
        <taxon>Cherax</taxon>
    </lineage>
</organism>
<comment type="caution">
    <text evidence="7">The sequence shown here is derived from an EMBL/GenBank/DDBJ whole genome shotgun (WGS) entry which is preliminary data.</text>
</comment>
<keyword evidence="2" id="KW-0436">Ligase</keyword>
<evidence type="ECO:0000256" key="3">
    <source>
        <dbReference type="ARBA" id="ARBA00022741"/>
    </source>
</evidence>
<evidence type="ECO:0000313" key="7">
    <source>
        <dbReference type="EMBL" id="KAK8743224.1"/>
    </source>
</evidence>
<dbReference type="AlphaFoldDB" id="A0AAW0XU66"/>
<dbReference type="GO" id="GO:0005524">
    <property type="term" value="F:ATP binding"/>
    <property type="evidence" value="ECO:0007669"/>
    <property type="project" value="UniProtKB-KW"/>
</dbReference>
<dbReference type="InterPro" id="IPR042099">
    <property type="entry name" value="ANL_N_sf"/>
</dbReference>
<feature type="domain" description="AMP-binding enzyme C-terminal" evidence="6">
    <location>
        <begin position="307"/>
        <end position="385"/>
    </location>
</feature>
<dbReference type="GO" id="GO:0006085">
    <property type="term" value="P:acetyl-CoA biosynthetic process"/>
    <property type="evidence" value="ECO:0007669"/>
    <property type="project" value="TreeGrafter"/>
</dbReference>